<dbReference type="Gene3D" id="3.40.50.720">
    <property type="entry name" value="NAD(P)-binding Rossmann-like Domain"/>
    <property type="match status" value="1"/>
</dbReference>
<evidence type="ECO:0000256" key="7">
    <source>
        <dbReference type="ARBA" id="ARBA00023002"/>
    </source>
</evidence>
<keyword evidence="7 12" id="KW-0560">Oxidoreductase</keyword>
<evidence type="ECO:0000256" key="5">
    <source>
        <dbReference type="ARBA" id="ARBA00022643"/>
    </source>
</evidence>
<dbReference type="GO" id="GO:0046872">
    <property type="term" value="F:metal ion binding"/>
    <property type="evidence" value="ECO:0007669"/>
    <property type="project" value="UniProtKB-KW"/>
</dbReference>
<dbReference type="Proteomes" id="UP000075670">
    <property type="component" value="Unassembled WGS sequence"/>
</dbReference>
<dbReference type="RefSeq" id="WP_062284714.1">
    <property type="nucleotide sequence ID" value="NZ_LTBC01000008.1"/>
</dbReference>
<evidence type="ECO:0000256" key="9">
    <source>
        <dbReference type="ARBA" id="ARBA00023014"/>
    </source>
</evidence>
<dbReference type="InterPro" id="IPR013785">
    <property type="entry name" value="Aldolase_TIM"/>
</dbReference>
<gene>
    <name evidence="12" type="ORF">MOMUL_21260</name>
</gene>
<dbReference type="InterPro" id="IPR036188">
    <property type="entry name" value="FAD/NAD-bd_sf"/>
</dbReference>
<dbReference type="EMBL" id="LTBC01000008">
    <property type="protein sequence ID" value="KYH31760.1"/>
    <property type="molecule type" value="Genomic_DNA"/>
</dbReference>
<evidence type="ECO:0000256" key="4">
    <source>
        <dbReference type="ARBA" id="ARBA00022630"/>
    </source>
</evidence>
<dbReference type="InterPro" id="IPR051793">
    <property type="entry name" value="NADH:flavin_oxidoreductase"/>
</dbReference>
<dbReference type="SUPFAM" id="SSF51395">
    <property type="entry name" value="FMN-linked oxidoreductases"/>
    <property type="match status" value="1"/>
</dbReference>
<feature type="domain" description="FAD/NAD(P)-binding" evidence="11">
    <location>
        <begin position="360"/>
        <end position="579"/>
    </location>
</feature>
<keyword evidence="9" id="KW-0411">Iron-sulfur</keyword>
<evidence type="ECO:0000313" key="13">
    <source>
        <dbReference type="Proteomes" id="UP000075670"/>
    </source>
</evidence>
<sequence>MVSLGDKGEIGGLKVKNRIIMPPMGTNLAHADGSVSPEMLAYYGRRARGGAGLVIVESSAVDYPWGSGGAAQPRVDEDKFIPGLCRLAETIKKYGARAVIQLNHSGRNRSGGWAPSNMDQAELKLLAGKFAEAAARAKEAGFDAVEIHSAHSYLLARFLSRAYNYRNDQYGGSLENRLRFPLEVLQEVKQRVGCYPIIVRINGKEFLEGGIELEESKVIACALEDAGAHAIDVSCGPGKTRYSLEPWDAPQGWRIPYAAAIKAAISIPVIGVGCIREPAFAEKILNEDKVDFIAVGRGMIADPDWARKALQGGKIRPCIGCNSGCVKRRVFGKLPIRCAVNPEAGNEAQVESRMPGKKKKIVIIGGGPAGITAALAARKGGHDVTLFEKKDYLGGKALLASIPPGKERIKQWVDYLKNEIKDSGVQVVFNAHQNRYLDLNADVLIIATGAITLLPETLLVKKEKLELEILTAEECFRKINAMAGKKITVVGGGGEGCELSLALSEKGAKVTLIELLDDVASDLDPITRQALKEMMLTAGILLKTSTAFKDLEANRVIVTSKSGQEFWEAEVVVFCWGQKSCIHNGVNPGKNAEIYVIGDAEEPGNFMKATCQGYWVGKSL</sequence>
<dbReference type="AlphaFoldDB" id="A0A151AW34"/>
<dbReference type="PANTHER" id="PTHR42917:SF2">
    <property type="entry name" value="2,4-DIENOYL-COA REDUCTASE [(2E)-ENOYL-COA-PRODUCING]"/>
    <property type="match status" value="1"/>
</dbReference>
<protein>
    <submittedName>
        <fullName evidence="12">NADH oxidase</fullName>
        <ecNumber evidence="12">1.-.-.-</ecNumber>
    </submittedName>
</protein>
<dbReference type="InterPro" id="IPR023753">
    <property type="entry name" value="FAD/NAD-binding_dom"/>
</dbReference>
<organism evidence="12 13">
    <name type="scientific">Moorella mulderi DSM 14980</name>
    <dbReference type="NCBI Taxonomy" id="1122241"/>
    <lineage>
        <taxon>Bacteria</taxon>
        <taxon>Bacillati</taxon>
        <taxon>Bacillota</taxon>
        <taxon>Clostridia</taxon>
        <taxon>Neomoorellales</taxon>
        <taxon>Neomoorellaceae</taxon>
        <taxon>Neomoorella</taxon>
    </lineage>
</organism>
<dbReference type="SUPFAM" id="SSF51905">
    <property type="entry name" value="FAD/NAD(P)-binding domain"/>
    <property type="match status" value="1"/>
</dbReference>
<feature type="domain" description="NADH:flavin oxidoreductase/NADH oxidase N-terminal" evidence="10">
    <location>
        <begin position="116"/>
        <end position="312"/>
    </location>
</feature>
<evidence type="ECO:0000256" key="3">
    <source>
        <dbReference type="ARBA" id="ARBA00011048"/>
    </source>
</evidence>
<evidence type="ECO:0000256" key="2">
    <source>
        <dbReference type="ARBA" id="ARBA00001966"/>
    </source>
</evidence>
<keyword evidence="8" id="KW-0408">Iron</keyword>
<dbReference type="Gene3D" id="3.20.20.70">
    <property type="entry name" value="Aldolase class I"/>
    <property type="match status" value="1"/>
</dbReference>
<evidence type="ECO:0000259" key="11">
    <source>
        <dbReference type="Pfam" id="PF07992"/>
    </source>
</evidence>
<dbReference type="GO" id="GO:0016491">
    <property type="term" value="F:oxidoreductase activity"/>
    <property type="evidence" value="ECO:0007669"/>
    <property type="project" value="UniProtKB-KW"/>
</dbReference>
<dbReference type="Gene3D" id="3.50.50.60">
    <property type="entry name" value="FAD/NAD(P)-binding domain"/>
    <property type="match status" value="1"/>
</dbReference>
<evidence type="ECO:0000256" key="1">
    <source>
        <dbReference type="ARBA" id="ARBA00001917"/>
    </source>
</evidence>
<comment type="similarity">
    <text evidence="3">In the N-terminal section; belongs to the NADH:flavin oxidoreductase/NADH oxidase family.</text>
</comment>
<dbReference type="EC" id="1.-.-.-" evidence="12"/>
<accession>A0A151AW34</accession>
<keyword evidence="4" id="KW-0285">Flavoprotein</keyword>
<comment type="cofactor">
    <cofactor evidence="1">
        <name>FMN</name>
        <dbReference type="ChEBI" id="CHEBI:58210"/>
    </cofactor>
</comment>
<feature type="domain" description="NADH:flavin oxidoreductase/NADH oxidase N-terminal" evidence="10">
    <location>
        <begin position="10"/>
        <end position="108"/>
    </location>
</feature>
<dbReference type="CDD" id="cd02803">
    <property type="entry name" value="OYE_like_FMN_family"/>
    <property type="match status" value="1"/>
</dbReference>
<dbReference type="PANTHER" id="PTHR42917">
    <property type="entry name" value="2,4-DIENOYL-COA REDUCTASE"/>
    <property type="match status" value="1"/>
</dbReference>
<evidence type="ECO:0000256" key="8">
    <source>
        <dbReference type="ARBA" id="ARBA00023004"/>
    </source>
</evidence>
<name>A0A151AW34_9FIRM</name>
<dbReference type="OrthoDB" id="9772736at2"/>
<keyword evidence="13" id="KW-1185">Reference proteome</keyword>
<keyword evidence="6" id="KW-0479">Metal-binding</keyword>
<reference evidence="12 13" key="1">
    <citation type="submission" date="2016-02" db="EMBL/GenBank/DDBJ databases">
        <title>Genome sequence of Moorella mulderi DSM 14980.</title>
        <authorList>
            <person name="Poehlein A."/>
            <person name="Daniel R."/>
        </authorList>
    </citation>
    <scope>NUCLEOTIDE SEQUENCE [LARGE SCALE GENOMIC DNA]</scope>
    <source>
        <strain evidence="12 13">DSM 14980</strain>
    </source>
</reference>
<evidence type="ECO:0000256" key="6">
    <source>
        <dbReference type="ARBA" id="ARBA00022723"/>
    </source>
</evidence>
<dbReference type="PATRIC" id="fig|1122241.3.peg.2263"/>
<comment type="caution">
    <text evidence="12">The sequence shown here is derived from an EMBL/GenBank/DDBJ whole genome shotgun (WGS) entry which is preliminary data.</text>
</comment>
<dbReference type="PRINTS" id="PR00469">
    <property type="entry name" value="PNDRDTASEII"/>
</dbReference>
<dbReference type="InterPro" id="IPR001155">
    <property type="entry name" value="OxRdtase_FMN_N"/>
</dbReference>
<dbReference type="GO" id="GO:0051536">
    <property type="term" value="F:iron-sulfur cluster binding"/>
    <property type="evidence" value="ECO:0007669"/>
    <property type="project" value="UniProtKB-KW"/>
</dbReference>
<comment type="cofactor">
    <cofactor evidence="2">
        <name>[4Fe-4S] cluster</name>
        <dbReference type="ChEBI" id="CHEBI:49883"/>
    </cofactor>
</comment>
<proteinExistence type="inferred from homology"/>
<dbReference type="Pfam" id="PF07992">
    <property type="entry name" value="Pyr_redox_2"/>
    <property type="match status" value="1"/>
</dbReference>
<evidence type="ECO:0000259" key="10">
    <source>
        <dbReference type="Pfam" id="PF00724"/>
    </source>
</evidence>
<dbReference type="Pfam" id="PF00724">
    <property type="entry name" value="Oxidored_FMN"/>
    <property type="match status" value="2"/>
</dbReference>
<dbReference type="PRINTS" id="PR00368">
    <property type="entry name" value="FADPNR"/>
</dbReference>
<keyword evidence="5" id="KW-0288">FMN</keyword>
<dbReference type="GO" id="GO:0010181">
    <property type="term" value="F:FMN binding"/>
    <property type="evidence" value="ECO:0007669"/>
    <property type="project" value="InterPro"/>
</dbReference>
<evidence type="ECO:0000313" key="12">
    <source>
        <dbReference type="EMBL" id="KYH31760.1"/>
    </source>
</evidence>